<keyword evidence="2" id="KW-1185">Reference proteome</keyword>
<dbReference type="eggNOG" id="ENOG502ZQC9">
    <property type="taxonomic scope" value="Bacteria"/>
</dbReference>
<dbReference type="STRING" id="869213.GCA_000517085_04222"/>
<dbReference type="SUPFAM" id="SSF56935">
    <property type="entry name" value="Porins"/>
    <property type="match status" value="1"/>
</dbReference>
<dbReference type="Pfam" id="PF19577">
    <property type="entry name" value="DcaP"/>
    <property type="match status" value="1"/>
</dbReference>
<organism evidence="1 2">
    <name type="scientific">Saccharicrinis fermentans DSM 9555 = JCM 21142</name>
    <dbReference type="NCBI Taxonomy" id="869213"/>
    <lineage>
        <taxon>Bacteria</taxon>
        <taxon>Pseudomonadati</taxon>
        <taxon>Bacteroidota</taxon>
        <taxon>Bacteroidia</taxon>
        <taxon>Marinilabiliales</taxon>
        <taxon>Marinilabiliaceae</taxon>
        <taxon>Saccharicrinis</taxon>
    </lineage>
</organism>
<dbReference type="EMBL" id="BAMD01000081">
    <property type="protein sequence ID" value="GAF05351.1"/>
    <property type="molecule type" value="Genomic_DNA"/>
</dbReference>
<dbReference type="InterPro" id="IPR045748">
    <property type="entry name" value="DcaP"/>
</dbReference>
<gene>
    <name evidence="1" type="ORF">JCM21142_104083</name>
</gene>
<sequence length="411" mass="44967">MAFFTLLLNAQESKKKVIVKTYGFIGFDTYVDSRASLNVRGSGLLYPLAPAWDDQGNDINAQSKYDYSASISRIGFAIKGPDAFGATTSAKVEADFAGSSGNNRDYALRLRQAYFNLDWGSSSLLAGQAYHPMFILENYPATLNFVVGAPVHPLSRAPQLRFTIKPTDHLSIALFALSQGDFISKGITEQVEMAHIPELTAQIKYGSTKGFWAGATWGIKQVQPALLDDNNKINKHKVTSMHGNISFRYTTTAVTLKAEGVYGGNMSNLVMIGGLARKIQNGSPVNGAFEAIRTSSIWTDIHTNGNTIQWGFFAGITNNHGTSKESAIVLDTDPNTPGMELDVSHYTLGGNIEYIYILSPRVSFTSGPLTIGLEMNHTVAAYGNEYNNKSKPIHTKNYGNTRLMLGCRYHF</sequence>
<evidence type="ECO:0000313" key="1">
    <source>
        <dbReference type="EMBL" id="GAF05351.1"/>
    </source>
</evidence>
<evidence type="ECO:0008006" key="3">
    <source>
        <dbReference type="Google" id="ProtNLM"/>
    </source>
</evidence>
<evidence type="ECO:0000313" key="2">
    <source>
        <dbReference type="Proteomes" id="UP000019402"/>
    </source>
</evidence>
<proteinExistence type="predicted"/>
<comment type="caution">
    <text evidence="1">The sequence shown here is derived from an EMBL/GenBank/DDBJ whole genome shotgun (WGS) entry which is preliminary data.</text>
</comment>
<name>W7YLB5_9BACT</name>
<protein>
    <recommendedName>
        <fullName evidence="3">Outer membrane protein</fullName>
    </recommendedName>
</protein>
<dbReference type="Proteomes" id="UP000019402">
    <property type="component" value="Unassembled WGS sequence"/>
</dbReference>
<accession>W7YLB5</accession>
<reference evidence="1 2" key="1">
    <citation type="journal article" date="2014" name="Genome Announc.">
        <title>Draft Genome Sequence of Cytophaga fermentans JCM 21142T, a Facultative Anaerobe Isolated from Marine Mud.</title>
        <authorList>
            <person name="Starns D."/>
            <person name="Oshima K."/>
            <person name="Suda W."/>
            <person name="Iino T."/>
            <person name="Yuki M."/>
            <person name="Inoue J."/>
            <person name="Kitamura K."/>
            <person name="Iida T."/>
            <person name="Darby A."/>
            <person name="Hattori M."/>
            <person name="Ohkuma M."/>
        </authorList>
    </citation>
    <scope>NUCLEOTIDE SEQUENCE [LARGE SCALE GENOMIC DNA]</scope>
    <source>
        <strain evidence="1 2">JCM 21142</strain>
    </source>
</reference>
<dbReference type="AlphaFoldDB" id="W7YLB5"/>